<comment type="caution">
    <text evidence="1">The sequence shown here is derived from an EMBL/GenBank/DDBJ whole genome shotgun (WGS) entry which is preliminary data.</text>
</comment>
<gene>
    <name evidence="1" type="ORF">E5352_03890</name>
</gene>
<evidence type="ECO:0000313" key="1">
    <source>
        <dbReference type="EMBL" id="TGY35768.1"/>
    </source>
</evidence>
<dbReference type="OrthoDB" id="6040834at2"/>
<proteinExistence type="predicted"/>
<evidence type="ECO:0000313" key="2">
    <source>
        <dbReference type="Proteomes" id="UP000306631"/>
    </source>
</evidence>
<dbReference type="EMBL" id="SRYW01000003">
    <property type="protein sequence ID" value="TGY35768.1"/>
    <property type="molecule type" value="Genomic_DNA"/>
</dbReference>
<sequence length="244" mass="27279">MNISLTSKFASEVLTASETYDRAAAVIQRLASAHPEFLKWWSMLSKPTDKRIAFDDRVRMTALIQRNRDAFKLEYPSAPISLSGGVLLTNVTSEAEWLARGSISLSINPGPGEVQLEINRIEQVFPSPTELVWASLRALAHDSRVNFVNTNVQQGWGKERKLYSLHCGAFPHREFLGWMGYVSRRLTADQIPEAARMEHAGEGTLIMATENLDLFDASAVEQVNRVEIRLAELGLLPVTDSRLL</sequence>
<reference evidence="1 2" key="1">
    <citation type="submission" date="2019-04" db="EMBL/GenBank/DDBJ databases">
        <title>Microbes associate with the intestines of laboratory mice.</title>
        <authorList>
            <person name="Navarre W."/>
            <person name="Wong E."/>
            <person name="Huang K."/>
            <person name="Tropini C."/>
            <person name="Ng K."/>
            <person name="Yu B."/>
        </authorList>
    </citation>
    <scope>NUCLEOTIDE SEQUENCE [LARGE SCALE GENOMIC DNA]</scope>
    <source>
        <strain evidence="1 2">NM62_B4-13</strain>
    </source>
</reference>
<dbReference type="Proteomes" id="UP000306631">
    <property type="component" value="Unassembled WGS sequence"/>
</dbReference>
<name>A0A4S2D2M5_STEMA</name>
<protein>
    <submittedName>
        <fullName evidence="1">Uncharacterized protein</fullName>
    </submittedName>
</protein>
<organism evidence="1 2">
    <name type="scientific">Stenotrophomonas maltophilia</name>
    <name type="common">Pseudomonas maltophilia</name>
    <name type="synonym">Xanthomonas maltophilia</name>
    <dbReference type="NCBI Taxonomy" id="40324"/>
    <lineage>
        <taxon>Bacteria</taxon>
        <taxon>Pseudomonadati</taxon>
        <taxon>Pseudomonadota</taxon>
        <taxon>Gammaproteobacteria</taxon>
        <taxon>Lysobacterales</taxon>
        <taxon>Lysobacteraceae</taxon>
        <taxon>Stenotrophomonas</taxon>
        <taxon>Stenotrophomonas maltophilia group</taxon>
    </lineage>
</organism>
<dbReference type="AlphaFoldDB" id="A0A4S2D2M5"/>
<accession>A0A4S2D2M5</accession>